<dbReference type="PROSITE" id="PS51450">
    <property type="entry name" value="LRR"/>
    <property type="match status" value="1"/>
</dbReference>
<keyword evidence="7" id="KW-0597">Phosphoprotein</keyword>
<dbReference type="AlphaFoldDB" id="A0A7N2LFA3"/>
<dbReference type="InterPro" id="IPR001611">
    <property type="entry name" value="Leu-rich_rpt"/>
</dbReference>
<keyword evidence="8" id="KW-0433">Leucine-rich repeat</keyword>
<dbReference type="InterPro" id="IPR011009">
    <property type="entry name" value="Kinase-like_dom_sf"/>
</dbReference>
<dbReference type="InterPro" id="IPR001245">
    <property type="entry name" value="Ser-Thr/Tyr_kinase_cat_dom"/>
</dbReference>
<evidence type="ECO:0000256" key="16">
    <source>
        <dbReference type="ARBA" id="ARBA00022989"/>
    </source>
</evidence>
<dbReference type="Pfam" id="PF08263">
    <property type="entry name" value="LRRNT_2"/>
    <property type="match status" value="1"/>
</dbReference>
<dbReference type="InterPro" id="IPR017441">
    <property type="entry name" value="Protein_kinase_ATP_BS"/>
</dbReference>
<reference evidence="26 27" key="1">
    <citation type="journal article" date="2016" name="G3 (Bethesda)">
        <title>First Draft Assembly and Annotation of the Genome of a California Endemic Oak Quercus lobata Nee (Fagaceae).</title>
        <authorList>
            <person name="Sork V.L."/>
            <person name="Fitz-Gibbon S.T."/>
            <person name="Puiu D."/>
            <person name="Crepeau M."/>
            <person name="Gugger P.F."/>
            <person name="Sherman R."/>
            <person name="Stevens K."/>
            <person name="Langley C.H."/>
            <person name="Pellegrini M."/>
            <person name="Salzberg S.L."/>
        </authorList>
    </citation>
    <scope>NUCLEOTIDE SEQUENCE [LARGE SCALE GENOMIC DNA]</scope>
    <source>
        <strain evidence="26 27">cv. SW786</strain>
    </source>
</reference>
<feature type="binding site" evidence="22">
    <location>
        <position position="741"/>
    </location>
    <ligand>
        <name>ATP</name>
        <dbReference type="ChEBI" id="CHEBI:30616"/>
    </ligand>
</feature>
<keyword evidence="14" id="KW-0418">Kinase</keyword>
<dbReference type="InterPro" id="IPR032675">
    <property type="entry name" value="LRR_dom_sf"/>
</dbReference>
<dbReference type="Gene3D" id="1.10.510.10">
    <property type="entry name" value="Transferase(Phosphotransferase) domain 1"/>
    <property type="match status" value="1"/>
</dbReference>
<keyword evidence="18" id="KW-0675">Receptor</keyword>
<dbReference type="SUPFAM" id="SSF52058">
    <property type="entry name" value="L domain-like"/>
    <property type="match status" value="2"/>
</dbReference>
<dbReference type="GO" id="GO:0005524">
    <property type="term" value="F:ATP binding"/>
    <property type="evidence" value="ECO:0007669"/>
    <property type="project" value="UniProtKB-UniRule"/>
</dbReference>
<dbReference type="Pfam" id="PF13855">
    <property type="entry name" value="LRR_8"/>
    <property type="match status" value="1"/>
</dbReference>
<keyword evidence="27" id="KW-1185">Reference proteome</keyword>
<dbReference type="Pfam" id="PF00560">
    <property type="entry name" value="LRR_1"/>
    <property type="match status" value="3"/>
</dbReference>
<evidence type="ECO:0000256" key="5">
    <source>
        <dbReference type="ARBA" id="ARBA00022475"/>
    </source>
</evidence>
<evidence type="ECO:0000256" key="20">
    <source>
        <dbReference type="ARBA" id="ARBA00047899"/>
    </source>
</evidence>
<dbReference type="SMART" id="SM00369">
    <property type="entry name" value="LRR_TYP"/>
    <property type="match status" value="6"/>
</dbReference>
<evidence type="ECO:0000256" key="7">
    <source>
        <dbReference type="ARBA" id="ARBA00022553"/>
    </source>
</evidence>
<feature type="signal peptide" evidence="24">
    <location>
        <begin position="1"/>
        <end position="34"/>
    </location>
</feature>
<comment type="similarity">
    <text evidence="3">Belongs to the protein kinase superfamily. Ser/Thr protein kinase family.</text>
</comment>
<comment type="catalytic activity">
    <reaction evidence="20">
        <text>L-threonyl-[protein] + ATP = O-phospho-L-threonyl-[protein] + ADP + H(+)</text>
        <dbReference type="Rhea" id="RHEA:46608"/>
        <dbReference type="Rhea" id="RHEA-COMP:11060"/>
        <dbReference type="Rhea" id="RHEA-COMP:11605"/>
        <dbReference type="ChEBI" id="CHEBI:15378"/>
        <dbReference type="ChEBI" id="CHEBI:30013"/>
        <dbReference type="ChEBI" id="CHEBI:30616"/>
        <dbReference type="ChEBI" id="CHEBI:61977"/>
        <dbReference type="ChEBI" id="CHEBI:456216"/>
        <dbReference type="EC" id="2.7.11.1"/>
    </reaction>
</comment>
<comment type="catalytic activity">
    <reaction evidence="21">
        <text>L-seryl-[protein] + ATP = O-phospho-L-seryl-[protein] + ADP + H(+)</text>
        <dbReference type="Rhea" id="RHEA:17989"/>
        <dbReference type="Rhea" id="RHEA-COMP:9863"/>
        <dbReference type="Rhea" id="RHEA-COMP:11604"/>
        <dbReference type="ChEBI" id="CHEBI:15378"/>
        <dbReference type="ChEBI" id="CHEBI:29999"/>
        <dbReference type="ChEBI" id="CHEBI:30616"/>
        <dbReference type="ChEBI" id="CHEBI:83421"/>
        <dbReference type="ChEBI" id="CHEBI:456216"/>
        <dbReference type="EC" id="2.7.11.1"/>
    </reaction>
</comment>
<evidence type="ECO:0000256" key="17">
    <source>
        <dbReference type="ARBA" id="ARBA00023136"/>
    </source>
</evidence>
<dbReference type="Pfam" id="PF07714">
    <property type="entry name" value="PK_Tyr_Ser-Thr"/>
    <property type="match status" value="1"/>
</dbReference>
<dbReference type="InterPro" id="IPR013210">
    <property type="entry name" value="LRR_N_plant-typ"/>
</dbReference>
<name>A0A7N2LFA3_QUELO</name>
<feature type="domain" description="Protein kinase" evidence="25">
    <location>
        <begin position="712"/>
        <end position="987"/>
    </location>
</feature>
<feature type="transmembrane region" description="Helical" evidence="23">
    <location>
        <begin position="658"/>
        <end position="681"/>
    </location>
</feature>
<dbReference type="PROSITE" id="PS00107">
    <property type="entry name" value="PROTEIN_KINASE_ATP"/>
    <property type="match status" value="1"/>
</dbReference>
<evidence type="ECO:0000256" key="21">
    <source>
        <dbReference type="ARBA" id="ARBA00048679"/>
    </source>
</evidence>
<evidence type="ECO:0000256" key="13">
    <source>
        <dbReference type="ARBA" id="ARBA00022741"/>
    </source>
</evidence>
<organism evidence="26 27">
    <name type="scientific">Quercus lobata</name>
    <name type="common">Valley oak</name>
    <dbReference type="NCBI Taxonomy" id="97700"/>
    <lineage>
        <taxon>Eukaryota</taxon>
        <taxon>Viridiplantae</taxon>
        <taxon>Streptophyta</taxon>
        <taxon>Embryophyta</taxon>
        <taxon>Tracheophyta</taxon>
        <taxon>Spermatophyta</taxon>
        <taxon>Magnoliopsida</taxon>
        <taxon>eudicotyledons</taxon>
        <taxon>Gunneridae</taxon>
        <taxon>Pentapetalae</taxon>
        <taxon>rosids</taxon>
        <taxon>fabids</taxon>
        <taxon>Fagales</taxon>
        <taxon>Fagaceae</taxon>
        <taxon>Quercus</taxon>
    </lineage>
</organism>
<protein>
    <recommendedName>
        <fullName evidence="4">non-specific serine/threonine protein kinase</fullName>
        <ecNumber evidence="4">2.7.11.1</ecNumber>
    </recommendedName>
</protein>
<evidence type="ECO:0000256" key="19">
    <source>
        <dbReference type="ARBA" id="ARBA00023180"/>
    </source>
</evidence>
<dbReference type="FunCoup" id="A0A7N2LFA3">
    <property type="interactions" value="577"/>
</dbReference>
<keyword evidence="17 23" id="KW-0472">Membrane</keyword>
<evidence type="ECO:0000256" key="14">
    <source>
        <dbReference type="ARBA" id="ARBA00022777"/>
    </source>
</evidence>
<evidence type="ECO:0000256" key="11">
    <source>
        <dbReference type="ARBA" id="ARBA00022729"/>
    </source>
</evidence>
<keyword evidence="9" id="KW-0808">Transferase</keyword>
<dbReference type="FunFam" id="3.80.10.10:FF:000288">
    <property type="entry name" value="LRR receptor-like serine/threonine-protein kinase EFR"/>
    <property type="match status" value="1"/>
</dbReference>
<dbReference type="SMART" id="SM00220">
    <property type="entry name" value="S_TKc"/>
    <property type="match status" value="1"/>
</dbReference>
<dbReference type="EnsemblPlants" id="QL04p026196:mrna">
    <property type="protein sequence ID" value="QL04p026196:mrna"/>
    <property type="gene ID" value="QL04p026196"/>
</dbReference>
<dbReference type="PANTHER" id="PTHR27008:SF577">
    <property type="entry name" value="PROTEIN KINASE DOMAIN-CONTAINING PROTEIN"/>
    <property type="match status" value="1"/>
</dbReference>
<dbReference type="Proteomes" id="UP000594261">
    <property type="component" value="Chromosome 4"/>
</dbReference>
<keyword evidence="10 23" id="KW-0812">Transmembrane</keyword>
<evidence type="ECO:0000256" key="6">
    <source>
        <dbReference type="ARBA" id="ARBA00022527"/>
    </source>
</evidence>
<keyword evidence="19" id="KW-0325">Glycoprotein</keyword>
<evidence type="ECO:0000256" key="1">
    <source>
        <dbReference type="ARBA" id="ARBA00004162"/>
    </source>
</evidence>
<dbReference type="EMBL" id="LRBV02000004">
    <property type="status" value="NOT_ANNOTATED_CDS"/>
    <property type="molecule type" value="Genomic_DNA"/>
</dbReference>
<keyword evidence="6" id="KW-0723">Serine/threonine-protein kinase</keyword>
<dbReference type="Gene3D" id="3.30.200.20">
    <property type="entry name" value="Phosphorylase Kinase, domain 1"/>
    <property type="match status" value="1"/>
</dbReference>
<keyword evidence="16 23" id="KW-1133">Transmembrane helix</keyword>
<dbReference type="SUPFAM" id="SSF56112">
    <property type="entry name" value="Protein kinase-like (PK-like)"/>
    <property type="match status" value="1"/>
</dbReference>
<dbReference type="GO" id="GO:0005886">
    <property type="term" value="C:plasma membrane"/>
    <property type="evidence" value="ECO:0007669"/>
    <property type="project" value="UniProtKB-SubCell"/>
</dbReference>
<keyword evidence="11 24" id="KW-0732">Signal</keyword>
<evidence type="ECO:0000313" key="27">
    <source>
        <dbReference type="Proteomes" id="UP000594261"/>
    </source>
</evidence>
<reference evidence="26" key="2">
    <citation type="submission" date="2021-01" db="UniProtKB">
        <authorList>
            <consortium name="EnsemblPlants"/>
        </authorList>
    </citation>
    <scope>IDENTIFICATION</scope>
</reference>
<feature type="chain" id="PRO_5029709149" description="non-specific serine/threonine protein kinase" evidence="24">
    <location>
        <begin position="35"/>
        <end position="1050"/>
    </location>
</feature>
<evidence type="ECO:0000313" key="26">
    <source>
        <dbReference type="EnsemblPlants" id="QL04p026196:mrna"/>
    </source>
</evidence>
<keyword evidence="12" id="KW-0677">Repeat</keyword>
<dbReference type="InterPro" id="IPR000719">
    <property type="entry name" value="Prot_kinase_dom"/>
</dbReference>
<dbReference type="InterPro" id="IPR055414">
    <property type="entry name" value="LRR_R13L4/SHOC2-like"/>
</dbReference>
<dbReference type="OMA" id="HDFAKAN"/>
<evidence type="ECO:0000256" key="2">
    <source>
        <dbReference type="ARBA" id="ARBA00004479"/>
    </source>
</evidence>
<evidence type="ECO:0000256" key="10">
    <source>
        <dbReference type="ARBA" id="ARBA00022692"/>
    </source>
</evidence>
<proteinExistence type="inferred from homology"/>
<evidence type="ECO:0000256" key="4">
    <source>
        <dbReference type="ARBA" id="ARBA00012513"/>
    </source>
</evidence>
<dbReference type="FunFam" id="1.10.510.10:FF:000358">
    <property type="entry name" value="Putative leucine-rich repeat receptor-like serine/threonine-protein kinase"/>
    <property type="match status" value="1"/>
</dbReference>
<accession>A0A7N2LFA3</accession>
<keyword evidence="13 22" id="KW-0547">Nucleotide-binding</keyword>
<evidence type="ECO:0000259" key="25">
    <source>
        <dbReference type="PROSITE" id="PS50011"/>
    </source>
</evidence>
<dbReference type="PROSITE" id="PS50011">
    <property type="entry name" value="PROTEIN_KINASE_DOM"/>
    <property type="match status" value="1"/>
</dbReference>
<keyword evidence="15 22" id="KW-0067">ATP-binding</keyword>
<evidence type="ECO:0000256" key="8">
    <source>
        <dbReference type="ARBA" id="ARBA00022614"/>
    </source>
</evidence>
<dbReference type="FunFam" id="3.80.10.10:FF:000101">
    <property type="entry name" value="LRR receptor-like serine/threonine-protein kinase ERECTA"/>
    <property type="match status" value="1"/>
</dbReference>
<dbReference type="InterPro" id="IPR051809">
    <property type="entry name" value="Plant_receptor-like_S/T_kinase"/>
</dbReference>
<dbReference type="Gramene" id="QL04p026196:mrna">
    <property type="protein sequence ID" value="QL04p026196:mrna"/>
    <property type="gene ID" value="QL04p026196"/>
</dbReference>
<evidence type="ECO:0000256" key="9">
    <source>
        <dbReference type="ARBA" id="ARBA00022679"/>
    </source>
</evidence>
<dbReference type="PANTHER" id="PTHR27008">
    <property type="entry name" value="OS04G0122200 PROTEIN"/>
    <property type="match status" value="1"/>
</dbReference>
<evidence type="ECO:0000256" key="23">
    <source>
        <dbReference type="SAM" id="Phobius"/>
    </source>
</evidence>
<dbReference type="PROSITE" id="PS00108">
    <property type="entry name" value="PROTEIN_KINASE_ST"/>
    <property type="match status" value="1"/>
</dbReference>
<dbReference type="Gene3D" id="3.80.10.10">
    <property type="entry name" value="Ribonuclease Inhibitor"/>
    <property type="match status" value="3"/>
</dbReference>
<evidence type="ECO:0000256" key="18">
    <source>
        <dbReference type="ARBA" id="ARBA00023170"/>
    </source>
</evidence>
<keyword evidence="5" id="KW-1003">Cell membrane</keyword>
<evidence type="ECO:0000256" key="3">
    <source>
        <dbReference type="ARBA" id="ARBA00008684"/>
    </source>
</evidence>
<dbReference type="Pfam" id="PF23598">
    <property type="entry name" value="LRR_14"/>
    <property type="match status" value="1"/>
</dbReference>
<sequence>MALYLMSSVPSFSSFCSHAFVLLLWCGLLVTSKGGGNNETDRLALLEFKAKITHNSLGVMSSWNDSIHFCHWRGVTCGRRHQRVTVLDLQSQKMVGSISPHIGNLSFLRNLTLQNNSFYNEIPPEIGRLRRLQVLRLENNTFNGKIPSNLSYCSSLILLHVGYNNLVGEIPAKFGTLSKLQSFDIHRNNLIGIISPSFGNLSSLEVFNTHFNNLGGIIPISFGQLSKLTLFDVAANRLFGTIPPSFFNLSSLITFNVKVNQIQGYLPPNMGITLQNIKVFVVGANQFTGSIPISISNASNLDSLYLGQNQLFGKVPSLEKLKKTRILLLTYNYLGSGGANDLIFLCSLTNATNLMKLGINVNSFEGKLPGCISNFSTNLINLYLDNNKIFGNIPIGIGNLISLESLTMWKNRLSGTIPFEIGKLQKLRELALNDNNFSGNIPSSLGNLTALLELYLLSNNLQGTIPLSLSQCRNVIFMSLANNNLSGTIFPQVLGLSFSLISVDLSANQFNGALPMEVGNFINLGYLDISENMLFGKIPTSLGSCAKLESLIMRGNLFQGVIPSSLESLRGLQTLDLSNNNLSGNIPRFLERFDILQLLNLSYNHFEGEVPTKGVFKNSSATLIMGNSKLCGGMPKLKLPVCKYNKSKKRKLSLSLKLIITILSGLLGETLVVSFLLLFFLKRKGRENTSNNSRNVLLNVSYQSLLKATDAFSSTNLIGVGRFGSVYRGVLDQDRGTIAIKVLNLLRHGASKSFIAECEALRNIRHRNLVKVLTTCSGVDYQGHDFKALAYEFMSKGNLDEWLHPIARTNEALEEQKNLNLLQRLNIAIDVANALDYLHHHYHTPIVHCDLKPSNVLLDDEMIGHVGDFGLARFLHEAPKDSSTNQSSSIGLRGMIGYAPPEYGMGNEVSTYGDIYSYGILLLEMFTGKRPTDNMFKDSLNFHDFAKANLPERVVDIVDPLLLWQREDGETRTDDTQSQNRTGRPEILECLILIFGIGVSFSMEFPRERMIISDVVAQLHLIREKLLGTRRRRERLQFTALDSGISGMLI</sequence>
<dbReference type="InParanoid" id="A0A7N2LFA3"/>
<comment type="subcellular location">
    <subcellularLocation>
        <location evidence="1">Cell membrane</location>
        <topology evidence="1">Single-pass membrane protein</topology>
    </subcellularLocation>
    <subcellularLocation>
        <location evidence="2">Membrane</location>
        <topology evidence="2">Single-pass type I membrane protein</topology>
    </subcellularLocation>
</comment>
<dbReference type="FunFam" id="3.30.200.20:FF:000432">
    <property type="entry name" value="LRR receptor-like serine/threonine-protein kinase EFR"/>
    <property type="match status" value="1"/>
</dbReference>
<dbReference type="EC" id="2.7.11.1" evidence="4"/>
<evidence type="ECO:0000256" key="15">
    <source>
        <dbReference type="ARBA" id="ARBA00022840"/>
    </source>
</evidence>
<dbReference type="InterPro" id="IPR008271">
    <property type="entry name" value="Ser/Thr_kinase_AS"/>
</dbReference>
<evidence type="ECO:0000256" key="12">
    <source>
        <dbReference type="ARBA" id="ARBA00022737"/>
    </source>
</evidence>
<dbReference type="InterPro" id="IPR003591">
    <property type="entry name" value="Leu-rich_rpt_typical-subtyp"/>
</dbReference>
<dbReference type="GO" id="GO:0004674">
    <property type="term" value="F:protein serine/threonine kinase activity"/>
    <property type="evidence" value="ECO:0007669"/>
    <property type="project" value="UniProtKB-KW"/>
</dbReference>
<dbReference type="FunFam" id="3.80.10.10:FF:000041">
    <property type="entry name" value="LRR receptor-like serine/threonine-protein kinase ERECTA"/>
    <property type="match status" value="1"/>
</dbReference>
<evidence type="ECO:0000256" key="24">
    <source>
        <dbReference type="SAM" id="SignalP"/>
    </source>
</evidence>
<evidence type="ECO:0000256" key="22">
    <source>
        <dbReference type="PROSITE-ProRule" id="PRU10141"/>
    </source>
</evidence>